<accession>A0A6G8F224</accession>
<reference evidence="1" key="1">
    <citation type="journal article" date="2020" name="J. ISSAAS">
        <title>Lactobacilli and other gastrointestinal microbiota of Peromyscus leucopus, reservoir host for agents of Lyme disease and other zoonoses in North America.</title>
        <authorList>
            <person name="Milovic A."/>
            <person name="Bassam K."/>
            <person name="Shao H."/>
            <person name="Chatzistamou I."/>
            <person name="Tufts D.M."/>
            <person name="Diuk-Wasser M."/>
            <person name="Barbour A.G."/>
        </authorList>
    </citation>
    <scope>NUCLEOTIDE SEQUENCE</scope>
    <source>
        <strain evidence="1">LL90</strain>
    </source>
</reference>
<evidence type="ECO:0000313" key="1">
    <source>
        <dbReference type="EMBL" id="QIM10385.1"/>
    </source>
</evidence>
<protein>
    <submittedName>
        <fullName evidence="1">Uncharacterized protein</fullName>
    </submittedName>
</protein>
<dbReference type="AlphaFoldDB" id="A0A6G8F224"/>
<sequence>MAKLVQKISSIVARTGDVFRRRKLSMNEAAARKYQKLIFEKRMAEDNSIRTPTYKKIAEQLDNRSDQVFESAVYHLSKIAVSAVRYRSEIKAILNEYAQNPALSAKRKEYLDRKIAEIK</sequence>
<dbReference type="EMBL" id="MN990728">
    <property type="protein sequence ID" value="QIM10385.1"/>
    <property type="molecule type" value="Genomic_DNA"/>
</dbReference>
<name>A0A6G8F224_9PROT</name>
<gene>
    <name evidence="1" type="ORF">PlAlph_1390</name>
</gene>
<proteinExistence type="predicted"/>
<organism evidence="1">
    <name type="scientific">uncultured Alphaproteobacteria bacterium</name>
    <dbReference type="NCBI Taxonomy" id="91750"/>
    <lineage>
        <taxon>Bacteria</taxon>
        <taxon>Pseudomonadati</taxon>
        <taxon>Pseudomonadota</taxon>
        <taxon>Alphaproteobacteria</taxon>
        <taxon>environmental samples</taxon>
    </lineage>
</organism>